<evidence type="ECO:0000259" key="8">
    <source>
        <dbReference type="Pfam" id="PF01895"/>
    </source>
</evidence>
<dbReference type="KEGG" id="rci:RCIX2755"/>
<evidence type="ECO:0000256" key="5">
    <source>
        <dbReference type="ARBA" id="ARBA00022490"/>
    </source>
</evidence>
<comment type="similarity">
    <text evidence="2 7">Belongs to the PhoU family.</text>
</comment>
<dbReference type="RefSeq" id="WP_012034798.1">
    <property type="nucleotide sequence ID" value="NC_009464.1"/>
</dbReference>
<accession>Q0W7U5</accession>
<dbReference type="Pfam" id="PF01895">
    <property type="entry name" value="PhoU"/>
    <property type="match status" value="2"/>
</dbReference>
<dbReference type="InterPro" id="IPR026022">
    <property type="entry name" value="PhoU_dom"/>
</dbReference>
<sequence length="217" mass="25393">MSREYYLQQIKQLEDDFFQMGEDSLRLMSRSLRSLVNKDLELAKQVMEESDRMADREIELENKCIELLATQQPMASDLRFISTVLKILTECRRFSRLAWDIGLITIKVDGEELLPQIKDVCEMYENVHAMVRDSFIAFRDRNVELAKSMSARDDVVDAQYDRIRRELINVMINDPSTIDIASHLSFVARYLERSADHACVIASWTIYMVTGERVRIR</sequence>
<dbReference type="Proteomes" id="UP000000663">
    <property type="component" value="Chromosome"/>
</dbReference>
<comment type="function">
    <text evidence="7">Plays a role in the regulation of phosphate uptake.</text>
</comment>
<feature type="domain" description="PhoU" evidence="8">
    <location>
        <begin position="121"/>
        <end position="205"/>
    </location>
</feature>
<keyword evidence="6 7" id="KW-0592">Phosphate transport</keyword>
<keyword evidence="5 7" id="KW-0963">Cytoplasm</keyword>
<dbReference type="GO" id="GO:0045936">
    <property type="term" value="P:negative regulation of phosphate metabolic process"/>
    <property type="evidence" value="ECO:0007669"/>
    <property type="project" value="InterPro"/>
</dbReference>
<keyword evidence="4 7" id="KW-0813">Transport</keyword>
<dbReference type="InterPro" id="IPR028366">
    <property type="entry name" value="PhoU"/>
</dbReference>
<dbReference type="OrthoDB" id="7738at2157"/>
<dbReference type="FunFam" id="1.20.58.220:FF:000004">
    <property type="entry name" value="Phosphate-specific transport system accessory protein PhoU"/>
    <property type="match status" value="1"/>
</dbReference>
<proteinExistence type="inferred from homology"/>
<dbReference type="PATRIC" id="fig|351160.9.peg.495"/>
<dbReference type="NCBIfam" id="TIGR02135">
    <property type="entry name" value="phoU_full"/>
    <property type="match status" value="1"/>
</dbReference>
<comment type="subcellular location">
    <subcellularLocation>
        <location evidence="1 7">Cytoplasm</location>
    </subcellularLocation>
</comment>
<keyword evidence="10" id="KW-1185">Reference proteome</keyword>
<dbReference type="EMBL" id="AM114193">
    <property type="protein sequence ID" value="CAJ35548.2"/>
    <property type="molecule type" value="Genomic_DNA"/>
</dbReference>
<dbReference type="GO" id="GO:0005737">
    <property type="term" value="C:cytoplasm"/>
    <property type="evidence" value="ECO:0007669"/>
    <property type="project" value="UniProtKB-SubCell"/>
</dbReference>
<name>Q0W7U5_METAR</name>
<evidence type="ECO:0000256" key="6">
    <source>
        <dbReference type="ARBA" id="ARBA00022592"/>
    </source>
</evidence>
<dbReference type="SUPFAM" id="SSF109755">
    <property type="entry name" value="PhoU-like"/>
    <property type="match status" value="1"/>
</dbReference>
<evidence type="ECO:0000256" key="3">
    <source>
        <dbReference type="ARBA" id="ARBA00011738"/>
    </source>
</evidence>
<dbReference type="PANTHER" id="PTHR42930:SF3">
    <property type="entry name" value="PHOSPHATE-SPECIFIC TRANSPORT SYSTEM ACCESSORY PROTEIN PHOU"/>
    <property type="match status" value="1"/>
</dbReference>
<dbReference type="STRING" id="351160.RCIX2755"/>
<dbReference type="InterPro" id="IPR038078">
    <property type="entry name" value="PhoU-like_sf"/>
</dbReference>
<dbReference type="PANTHER" id="PTHR42930">
    <property type="entry name" value="PHOSPHATE-SPECIFIC TRANSPORT SYSTEM ACCESSORY PROTEIN PHOU"/>
    <property type="match status" value="1"/>
</dbReference>
<evidence type="ECO:0000256" key="1">
    <source>
        <dbReference type="ARBA" id="ARBA00004496"/>
    </source>
</evidence>
<dbReference type="AlphaFoldDB" id="Q0W7U5"/>
<evidence type="ECO:0000256" key="2">
    <source>
        <dbReference type="ARBA" id="ARBA00008107"/>
    </source>
</evidence>
<evidence type="ECO:0000256" key="4">
    <source>
        <dbReference type="ARBA" id="ARBA00022448"/>
    </source>
</evidence>
<comment type="subunit">
    <text evidence="3 7">Homodimer.</text>
</comment>
<dbReference type="eggNOG" id="arCOG00232">
    <property type="taxonomic scope" value="Archaea"/>
</dbReference>
<dbReference type="GeneID" id="5143442"/>
<evidence type="ECO:0000313" key="9">
    <source>
        <dbReference type="EMBL" id="CAJ35548.2"/>
    </source>
</evidence>
<evidence type="ECO:0000256" key="7">
    <source>
        <dbReference type="PIRNR" id="PIRNR003107"/>
    </source>
</evidence>
<reference evidence="9 10" key="1">
    <citation type="journal article" date="2006" name="Science">
        <title>Genome of rice cluster I archaea -- the key methane producers in the rice rhizosphere.</title>
        <authorList>
            <person name="Erkel C."/>
            <person name="Kube M."/>
            <person name="Reinhardt R."/>
            <person name="Liesack W."/>
        </authorList>
    </citation>
    <scope>NUCLEOTIDE SEQUENCE [LARGE SCALE GENOMIC DNA]</scope>
    <source>
        <strain evidence="10">DSM 22066 / NBRC 105507 / MRE50</strain>
    </source>
</reference>
<dbReference type="GO" id="GO:0006817">
    <property type="term" value="P:phosphate ion transport"/>
    <property type="evidence" value="ECO:0007669"/>
    <property type="project" value="UniProtKB-KW"/>
</dbReference>
<evidence type="ECO:0000313" key="10">
    <source>
        <dbReference type="Proteomes" id="UP000000663"/>
    </source>
</evidence>
<organism evidence="9 10">
    <name type="scientific">Methanocella arvoryzae (strain DSM 22066 / NBRC 105507 / MRE50)</name>
    <dbReference type="NCBI Taxonomy" id="351160"/>
    <lineage>
        <taxon>Archaea</taxon>
        <taxon>Methanobacteriati</taxon>
        <taxon>Methanobacteriota</taxon>
        <taxon>Stenosarchaea group</taxon>
        <taxon>Methanomicrobia</taxon>
        <taxon>Methanocellales</taxon>
        <taxon>Methanocellaceae</taxon>
        <taxon>Methanocella</taxon>
    </lineage>
</organism>
<dbReference type="GO" id="GO:0030643">
    <property type="term" value="P:intracellular phosphate ion homeostasis"/>
    <property type="evidence" value="ECO:0007669"/>
    <property type="project" value="InterPro"/>
</dbReference>
<feature type="domain" description="PhoU" evidence="8">
    <location>
        <begin position="19"/>
        <end position="102"/>
    </location>
</feature>
<dbReference type="Gene3D" id="1.20.58.220">
    <property type="entry name" value="Phosphate transport system protein phou homolog 2, domain 2"/>
    <property type="match status" value="1"/>
</dbReference>
<gene>
    <name evidence="9" type="primary">phoU</name>
    <name evidence="9" type="ORF">RCIX2755</name>
</gene>
<protein>
    <recommendedName>
        <fullName evidence="7">Phosphate-specific transport system accessory protein PhoU</fullName>
    </recommendedName>
</protein>
<dbReference type="PIRSF" id="PIRSF003107">
    <property type="entry name" value="PhoU"/>
    <property type="match status" value="1"/>
</dbReference>